<comment type="caution">
    <text evidence="2">The sequence shown here is derived from an EMBL/GenBank/DDBJ whole genome shotgun (WGS) entry which is preliminary data.</text>
</comment>
<dbReference type="OrthoDB" id="10027144at2759"/>
<organism evidence="2 3">
    <name type="scientific">Acanthoscelides obtectus</name>
    <name type="common">Bean weevil</name>
    <name type="synonym">Bruchus obtectus</name>
    <dbReference type="NCBI Taxonomy" id="200917"/>
    <lineage>
        <taxon>Eukaryota</taxon>
        <taxon>Metazoa</taxon>
        <taxon>Ecdysozoa</taxon>
        <taxon>Arthropoda</taxon>
        <taxon>Hexapoda</taxon>
        <taxon>Insecta</taxon>
        <taxon>Pterygota</taxon>
        <taxon>Neoptera</taxon>
        <taxon>Endopterygota</taxon>
        <taxon>Coleoptera</taxon>
        <taxon>Polyphaga</taxon>
        <taxon>Cucujiformia</taxon>
        <taxon>Chrysomeloidea</taxon>
        <taxon>Chrysomelidae</taxon>
        <taxon>Bruchinae</taxon>
        <taxon>Bruchini</taxon>
        <taxon>Acanthoscelides</taxon>
    </lineage>
</organism>
<feature type="compositionally biased region" description="Gly residues" evidence="1">
    <location>
        <begin position="23"/>
        <end position="34"/>
    </location>
</feature>
<keyword evidence="3" id="KW-1185">Reference proteome</keyword>
<reference evidence="2" key="1">
    <citation type="submission" date="2022-03" db="EMBL/GenBank/DDBJ databases">
        <authorList>
            <person name="Sayadi A."/>
        </authorList>
    </citation>
    <scope>NUCLEOTIDE SEQUENCE</scope>
</reference>
<evidence type="ECO:0000313" key="2">
    <source>
        <dbReference type="EMBL" id="CAH1957706.1"/>
    </source>
</evidence>
<dbReference type="EMBL" id="CAKOFQ010006672">
    <property type="protein sequence ID" value="CAH1957706.1"/>
    <property type="molecule type" value="Genomic_DNA"/>
</dbReference>
<protein>
    <submittedName>
        <fullName evidence="2">Uncharacterized protein</fullName>
    </submittedName>
</protein>
<evidence type="ECO:0000313" key="3">
    <source>
        <dbReference type="Proteomes" id="UP001152888"/>
    </source>
</evidence>
<dbReference type="AlphaFoldDB" id="A0A9P0JRR0"/>
<sequence>MQQPEEMVVGGLASTVYEEGSFDGAGGSGGGVGGPMMMQQQQQPPPVRTYDDLFPALPDASLARTANRNPMGAWVNKMRVGSSKITHVFR</sequence>
<evidence type="ECO:0000256" key="1">
    <source>
        <dbReference type="SAM" id="MobiDB-lite"/>
    </source>
</evidence>
<name>A0A9P0JRR0_ACAOB</name>
<feature type="region of interest" description="Disordered" evidence="1">
    <location>
        <begin position="19"/>
        <end position="50"/>
    </location>
</feature>
<dbReference type="Proteomes" id="UP001152888">
    <property type="component" value="Unassembled WGS sequence"/>
</dbReference>
<gene>
    <name evidence="2" type="ORF">ACAOBT_LOCUS2255</name>
</gene>
<proteinExistence type="predicted"/>
<accession>A0A9P0JRR0</accession>